<feature type="domain" description="SRCR" evidence="22">
    <location>
        <begin position="1230"/>
        <end position="1334"/>
    </location>
</feature>
<evidence type="ECO:0000256" key="1">
    <source>
        <dbReference type="ARBA" id="ARBA00022572"/>
    </source>
</evidence>
<keyword evidence="1 13" id="KW-0420">Kringle</keyword>
<dbReference type="InterPro" id="IPR036772">
    <property type="entry name" value="SRCR-like_dom_sf"/>
</dbReference>
<dbReference type="Pfam" id="PF00057">
    <property type="entry name" value="Ldl_recept_a"/>
    <property type="match status" value="2"/>
</dbReference>
<dbReference type="SMART" id="SM00202">
    <property type="entry name" value="SR"/>
    <property type="match status" value="3"/>
</dbReference>
<dbReference type="Pfam" id="PF01607">
    <property type="entry name" value="CBM_14"/>
    <property type="match status" value="3"/>
</dbReference>
<evidence type="ECO:0000256" key="6">
    <source>
        <dbReference type="ARBA" id="ARBA00022801"/>
    </source>
</evidence>
<feature type="disulfide bond" evidence="14">
    <location>
        <begin position="1597"/>
        <end position="1609"/>
    </location>
</feature>
<evidence type="ECO:0000256" key="11">
    <source>
        <dbReference type="ARBA" id="ARBA00052079"/>
    </source>
</evidence>
<evidence type="ECO:0000256" key="16">
    <source>
        <dbReference type="RuleBase" id="RU363034"/>
    </source>
</evidence>
<dbReference type="SUPFAM" id="SSF57424">
    <property type="entry name" value="LDL receptor-like module"/>
    <property type="match status" value="3"/>
</dbReference>
<dbReference type="SMART" id="SM00020">
    <property type="entry name" value="Tryp_SPc"/>
    <property type="match status" value="1"/>
</dbReference>
<dbReference type="PRINTS" id="PR00261">
    <property type="entry name" value="LDLRECEPTOR"/>
</dbReference>
<evidence type="ECO:0000256" key="4">
    <source>
        <dbReference type="ARBA" id="ARBA00022729"/>
    </source>
</evidence>
<dbReference type="Gene3D" id="2.170.140.10">
    <property type="entry name" value="Chitin binding domain"/>
    <property type="match status" value="3"/>
</dbReference>
<dbReference type="Pfam" id="PF00051">
    <property type="entry name" value="Kringle"/>
    <property type="match status" value="1"/>
</dbReference>
<dbReference type="InterPro" id="IPR043504">
    <property type="entry name" value="Peptidase_S1_PA_chymotrypsin"/>
</dbReference>
<evidence type="ECO:0000256" key="5">
    <source>
        <dbReference type="ARBA" id="ARBA00022737"/>
    </source>
</evidence>
<dbReference type="InterPro" id="IPR023415">
    <property type="entry name" value="LDLR_class-A_CS"/>
</dbReference>
<dbReference type="Gene3D" id="2.40.20.10">
    <property type="entry name" value="Plasminogen Kringle 4"/>
    <property type="match status" value="1"/>
</dbReference>
<dbReference type="Pfam" id="PF00059">
    <property type="entry name" value="Lectin_C"/>
    <property type="match status" value="1"/>
</dbReference>
<dbReference type="SUPFAM" id="SSF57414">
    <property type="entry name" value="Hairpin loop containing domain-like"/>
    <property type="match status" value="1"/>
</dbReference>
<dbReference type="SUPFAM" id="SSF50494">
    <property type="entry name" value="Trypsin-like serine proteases"/>
    <property type="match status" value="1"/>
</dbReference>
<dbReference type="SMART" id="SM00473">
    <property type="entry name" value="PAN_AP"/>
    <property type="match status" value="1"/>
</dbReference>
<evidence type="ECO:0000256" key="14">
    <source>
        <dbReference type="PROSITE-ProRule" id="PRU00124"/>
    </source>
</evidence>
<dbReference type="Gene3D" id="4.10.400.10">
    <property type="entry name" value="Low-density Lipoprotein Receptor"/>
    <property type="match status" value="3"/>
</dbReference>
<accession>A0AAJ7VZ03</accession>
<dbReference type="GO" id="GO:0042381">
    <property type="term" value="P:hemolymph coagulation"/>
    <property type="evidence" value="ECO:0007669"/>
    <property type="project" value="UniProtKB-KW"/>
</dbReference>
<dbReference type="InterPro" id="IPR018114">
    <property type="entry name" value="TRYPSIN_HIS"/>
</dbReference>
<dbReference type="Gene3D" id="3.10.250.10">
    <property type="entry name" value="SRCR-like domain"/>
    <property type="match status" value="3"/>
</dbReference>
<dbReference type="PROSITE" id="PS00420">
    <property type="entry name" value="SRCR_1"/>
    <property type="match status" value="1"/>
</dbReference>
<dbReference type="InterPro" id="IPR001254">
    <property type="entry name" value="Trypsin_dom"/>
</dbReference>
<evidence type="ECO:0000256" key="7">
    <source>
        <dbReference type="ARBA" id="ARBA00022820"/>
    </source>
</evidence>
<dbReference type="InterPro" id="IPR002172">
    <property type="entry name" value="LDrepeatLR_classA_rpt"/>
</dbReference>
<dbReference type="GO" id="GO:0008061">
    <property type="term" value="F:chitin binding"/>
    <property type="evidence" value="ECO:0007669"/>
    <property type="project" value="InterPro"/>
</dbReference>
<dbReference type="PROSITE" id="PS50041">
    <property type="entry name" value="C_TYPE_LECTIN_2"/>
    <property type="match status" value="1"/>
</dbReference>
<feature type="region of interest" description="Disordered" evidence="17">
    <location>
        <begin position="470"/>
        <end position="540"/>
    </location>
</feature>
<feature type="disulfide bond" evidence="15">
    <location>
        <begin position="1304"/>
        <end position="1314"/>
    </location>
</feature>
<dbReference type="Gene3D" id="3.50.4.10">
    <property type="entry name" value="Hepatocyte Growth Factor"/>
    <property type="match status" value="1"/>
</dbReference>
<dbReference type="FunFam" id="3.10.250.10:FF:000026">
    <property type="entry name" value="Tequila, isoform D"/>
    <property type="match status" value="1"/>
</dbReference>
<dbReference type="FunFam" id="3.10.250.10:FF:000001">
    <property type="entry name" value="Lysyl oxidase 4 isoform X1"/>
    <property type="match status" value="1"/>
</dbReference>
<feature type="compositionally biased region" description="Polar residues" evidence="17">
    <location>
        <begin position="503"/>
        <end position="518"/>
    </location>
</feature>
<dbReference type="InterPro" id="IPR016187">
    <property type="entry name" value="CTDL_fold"/>
</dbReference>
<organism evidence="25 26">
    <name type="scientific">Cephus cinctus</name>
    <name type="common">Wheat stem sawfly</name>
    <dbReference type="NCBI Taxonomy" id="211228"/>
    <lineage>
        <taxon>Eukaryota</taxon>
        <taxon>Metazoa</taxon>
        <taxon>Ecdysozoa</taxon>
        <taxon>Arthropoda</taxon>
        <taxon>Hexapoda</taxon>
        <taxon>Insecta</taxon>
        <taxon>Pterygota</taxon>
        <taxon>Neoptera</taxon>
        <taxon>Endopterygota</taxon>
        <taxon>Hymenoptera</taxon>
        <taxon>Cephoidea</taxon>
        <taxon>Cephidae</taxon>
        <taxon>Cephus</taxon>
    </lineage>
</organism>
<dbReference type="SUPFAM" id="SSF56487">
    <property type="entry name" value="SRCR-like"/>
    <property type="match status" value="3"/>
</dbReference>
<dbReference type="SUPFAM" id="SSF57440">
    <property type="entry name" value="Kringle-like"/>
    <property type="match status" value="1"/>
</dbReference>
<evidence type="ECO:0000256" key="15">
    <source>
        <dbReference type="PROSITE-ProRule" id="PRU00196"/>
    </source>
</evidence>
<dbReference type="PROSITE" id="PS01209">
    <property type="entry name" value="LDLRA_1"/>
    <property type="match status" value="3"/>
</dbReference>
<dbReference type="Gene3D" id="3.10.100.10">
    <property type="entry name" value="Mannose-Binding Protein A, subunit A"/>
    <property type="match status" value="1"/>
</dbReference>
<dbReference type="SMART" id="SM00192">
    <property type="entry name" value="LDLa"/>
    <property type="match status" value="3"/>
</dbReference>
<feature type="disulfide bond" evidence="14">
    <location>
        <begin position="1604"/>
        <end position="1622"/>
    </location>
</feature>
<dbReference type="PANTHER" id="PTHR48071:SF18">
    <property type="entry name" value="DELETED IN MALIGNANT BRAIN TUMORS 1 PROTEIN-RELATED"/>
    <property type="match status" value="1"/>
</dbReference>
<dbReference type="CDD" id="cd00190">
    <property type="entry name" value="Tryp_SPc"/>
    <property type="match status" value="1"/>
</dbReference>
<dbReference type="InterPro" id="IPR009003">
    <property type="entry name" value="Peptidase_S1_PA"/>
</dbReference>
<feature type="domain" description="Apple" evidence="24">
    <location>
        <begin position="1631"/>
        <end position="1711"/>
    </location>
</feature>
<keyword evidence="2" id="KW-0768">Sushi</keyword>
<feature type="compositionally biased region" description="Polar residues" evidence="17">
    <location>
        <begin position="703"/>
        <end position="722"/>
    </location>
</feature>
<keyword evidence="3 16" id="KW-0645">Protease</keyword>
<feature type="domain" description="Chitin-binding type-2" evidence="23">
    <location>
        <begin position="222"/>
        <end position="279"/>
    </location>
</feature>
<feature type="disulfide bond" evidence="14">
    <location>
        <begin position="1722"/>
        <end position="1740"/>
    </location>
</feature>
<evidence type="ECO:0000256" key="13">
    <source>
        <dbReference type="PROSITE-ProRule" id="PRU00121"/>
    </source>
</evidence>
<feature type="disulfide bond" evidence="14">
    <location>
        <begin position="1616"/>
        <end position="1631"/>
    </location>
</feature>
<dbReference type="Gene3D" id="2.40.10.10">
    <property type="entry name" value="Trypsin-like serine proteases"/>
    <property type="match status" value="1"/>
</dbReference>
<dbReference type="Pfam" id="PF00024">
    <property type="entry name" value="PAN_1"/>
    <property type="match status" value="1"/>
</dbReference>
<feature type="signal peptide" evidence="18">
    <location>
        <begin position="1"/>
        <end position="24"/>
    </location>
</feature>
<dbReference type="RefSeq" id="XP_024937972.1">
    <property type="nucleotide sequence ID" value="XM_025082204.1"/>
</dbReference>
<feature type="domain" description="SRCR" evidence="22">
    <location>
        <begin position="1758"/>
        <end position="1861"/>
    </location>
</feature>
<evidence type="ECO:0000313" key="26">
    <source>
        <dbReference type="RefSeq" id="XP_024937972.1"/>
    </source>
</evidence>
<gene>
    <name evidence="26" type="primary">LOC107265302</name>
</gene>
<dbReference type="PROSITE" id="PS50068">
    <property type="entry name" value="LDLRA_2"/>
    <property type="match status" value="3"/>
</dbReference>
<dbReference type="CDD" id="cd01099">
    <property type="entry name" value="PAN_AP_HGF"/>
    <property type="match status" value="1"/>
</dbReference>
<keyword evidence="6 16" id="KW-0378">Hydrolase</keyword>
<feature type="disulfide bond" evidence="14">
    <location>
        <begin position="1734"/>
        <end position="1749"/>
    </location>
</feature>
<keyword evidence="5" id="KW-0677">Repeat</keyword>
<feature type="disulfide bond" evidence="13">
    <location>
        <begin position="1555"/>
        <end position="1578"/>
    </location>
</feature>
<dbReference type="SMART" id="SM00494">
    <property type="entry name" value="ChtBD2"/>
    <property type="match status" value="3"/>
</dbReference>
<keyword evidence="25" id="KW-1185">Reference proteome</keyword>
<feature type="domain" description="Chitin-binding type-2" evidence="23">
    <location>
        <begin position="405"/>
        <end position="462"/>
    </location>
</feature>
<sequence>MKHSNKTGLSILLVLLCITDITLTGSTRLFQIYDPNFHTTKPPRRREPLERQYSNKGSFRLCREEQTSVASDCEEARGVDSDEVATAIVEKSKWSPWVKTVGTEIEQRQEIKGIAVHDSTDSEQIEQHFESNPSSKKESYHHNYEQNGRDEYSKRFSSAEKVKEDSEETHGIPPFDKLTENQETYPYQDSLTYYKKPRKEKILSSGASTHSSTVAKYNSVSGVECPYAGASGQFVYPPDCKFFVNCWNGRAFVQPCAPGTLFSPEKLECDFPHKVKCYGGELADFTSPDYLEDTANREPFVQISKPPQILRETANFNAIKCPPHVTGLLAHGSDCTKYLQCVNGDTYTMNCGPGTVFNPTINVCDWPYNVRGCEDALKNVEEVAAATEVYRLPKSRETSQTVKRKVECPAYHTGLLAHPVDCKKFLQCANGITYVMDCGPGTVFNPTSSVCDWPYNVDGCARAYDEDSQPEETFSGYWPGNNNGNGNTWENSQQSHNRREETQQNSHNDQTQSASSGVGQDRHPTSFIGNNSRSREDRTGHDVQWHNEYPSYYQQQSGSTDTNLRETGQWQGSYGVPENMNRNQNQRESVFNTGEHDYHYGQGHDRHYWYRHETTTNGYDDMHKPWKIAKTDDDAPKEDGQDTYHKHYTGIGGSQDIPKEATPIDSSDIGRGFGTINEFNENVYVDSNYKLPEEVEGPDKDSVGTSTNVQHHSLSESDNSGTSLGGLESQVVQPERIRPVQAGGIQLGQRPALSNTWNQGGYEISSSKERTETLITPLTINNNTNDTSPCTTRTDTAFSANTTCRFANGSRGTNFSFQAGTNQGSNFRPSSTHAQIHPNLGYGKEYWVATESNPKSTLQLEGRSKNTMEDSAIKGRERETKIRRPEVEENIEKDQGKGIVVRDSGKVNAVSGTNRTAQGGTLNQWFGRTNIRTEPAKARQLDSRLDQWAAKTNIFQQAKGASRTDAKTGGPESPVKIDDPRRVKGIYVNVNGIKGHYITKEVEINQGHSKAQIYTYALNKTYANSYGSRKPIVSPDVERSTVEQVAHSDSLDLTDTASNYPASNQTIHGDYVRRFEKTFVPEIDTSTKYEFSSKKIHNTWNPVLDSNITTPGPTTKVSMEVDKAQAQHQKNVTFIFDDPIEPGVRFSASEKKEEWKPKLVFKNKTGTSDANASIMSINRDKLDTDVFNEKIVFAAEEPPFPVYYIPAVQPLGIEQSKKHRSVTPTSGQVIRLRGGLTLRDGYVEVQGVQPGWGTICDSRNQWTLKEAHVVCRQLGYFRGAEMAWQGRLNQAHSPTWIAASSVTCFGNETNFQECKFIHNQQCQVERDAVGVQCLQNRVAHCRSDEIPHGGQCYHLASPDSGLNHAEALNYCASRGARLLDITSQHENNFISEWLVQTHPSVKSIMTSGLGFTTMNRTVWIWQDTNSAKFKFSKWWPGWLDDHRKSPWVSSRPACIIMKRRFPCHEHPEHSCLTDYFFWDAEDCATSFQGHSFICEKPFNDIGCVSGKGNGYSGTANITFSGKDCLFWDDEILKHSLVLTILPNWVKGKLEGHNYCRNPNPMEESVPWCFTALGEREHCDIPACSTLGSEKSNVGSGCKPKFFECTAGECIPEAWLCDGDKDCTNGADEESCALHLDHFTKTAKHRLKGHDVEKWLNTPLKTCALRCKEADFTCRSFAHNFGRNVCLLSDGNVGLTGALEPSKEFDYYEMTDRSVICNDMFRCNNGKCISQLLRCDGKNDCNDHSDEITCTLEELDYDIRLSGTSNSHEGRIEVKVHGEWGQVCDDGFGMINAGVVCRELGFELGALEVRPGGFYGNLIPPTRFFVDQLKCRGNETSLRQCDFDGWGVHDCLPEEAVGVVCKTAIDTCQEDHWKCDNSPVCIRTAFICDEVQDCPDGADESPEHCDVPFELRLANGSSPLEGRVEVRHHGIWGTVCDDDFTTAAATVICKSLGYAGPAIPKKNGAFGAGEGPIWLDEVSCQGNESQLYRCEHSFWGQHNCGHDEDAGVICTAGDVFAESEHAKETVPYLPEVSINDLLPAECGKRLEDFPDDSPFFQRVIRGNVAPKGSYPWQASIRVRGHSRSNHWCGAIILSPLHVLTAAHCLEGYNKATYVVRAGDYNTEIDEGTEVEANIEDYYIHEDFRKGQRMNNDIALVLLKGRGIPLGENIMPICLPAENLEYLPGLNCTISGWGSVETGTSGHSRDLRFSWIPLIDQSICQASYVYGEGAISDGMFCAGFLEGGVDACDGDSGGPLACFHNGAFTLYGITSWGQHCGAENKPGVYVRIAHYRRWIDQKIRESLAGQ</sequence>
<evidence type="ECO:0000256" key="3">
    <source>
        <dbReference type="ARBA" id="ARBA00022670"/>
    </source>
</evidence>
<dbReference type="PROSITE" id="PS00134">
    <property type="entry name" value="TRYPSIN_HIS"/>
    <property type="match status" value="1"/>
</dbReference>
<evidence type="ECO:0000256" key="12">
    <source>
        <dbReference type="ARBA" id="ARBA00066707"/>
    </source>
</evidence>
<dbReference type="GO" id="GO:0004252">
    <property type="term" value="F:serine-type endopeptidase activity"/>
    <property type="evidence" value="ECO:0007669"/>
    <property type="project" value="InterPro"/>
</dbReference>
<evidence type="ECO:0000256" key="2">
    <source>
        <dbReference type="ARBA" id="ARBA00022659"/>
    </source>
</evidence>
<name>A0AAJ7VZ03_CEPCN</name>
<dbReference type="FunFam" id="4.10.400.10:FF:000065">
    <property type="entry name" value="Transmembrane protease serine 7"/>
    <property type="match status" value="1"/>
</dbReference>
<dbReference type="SUPFAM" id="SSF57625">
    <property type="entry name" value="Invertebrate chitin-binding proteins"/>
    <property type="match status" value="3"/>
</dbReference>
<proteinExistence type="predicted"/>
<evidence type="ECO:0000259" key="21">
    <source>
        <dbReference type="PROSITE" id="PS50240"/>
    </source>
</evidence>
<dbReference type="InterPro" id="IPR001190">
    <property type="entry name" value="SRCR"/>
</dbReference>
<evidence type="ECO:0000259" key="20">
    <source>
        <dbReference type="PROSITE" id="PS50070"/>
    </source>
</evidence>
<dbReference type="GeneID" id="107265302"/>
<dbReference type="InterPro" id="IPR016186">
    <property type="entry name" value="C-type_lectin-like/link_sf"/>
</dbReference>
<feature type="disulfide bond" evidence="15">
    <location>
        <begin position="1935"/>
        <end position="1999"/>
    </location>
</feature>
<comment type="caution">
    <text evidence="15">Lacks conserved residue(s) required for the propagation of feature annotation.</text>
</comment>
<dbReference type="InterPro" id="IPR002557">
    <property type="entry name" value="Chitin-bd_dom"/>
</dbReference>
<evidence type="ECO:0000256" key="10">
    <source>
        <dbReference type="ARBA" id="ARBA00023180"/>
    </source>
</evidence>
<dbReference type="CDD" id="cd00108">
    <property type="entry name" value="KR"/>
    <property type="match status" value="1"/>
</dbReference>
<dbReference type="SMART" id="SM00034">
    <property type="entry name" value="CLECT"/>
    <property type="match status" value="1"/>
</dbReference>
<dbReference type="InterPro" id="IPR038178">
    <property type="entry name" value="Kringle_sf"/>
</dbReference>
<dbReference type="FunFam" id="2.40.10.10:FF:000120">
    <property type="entry name" value="Putative serine protease"/>
    <property type="match status" value="1"/>
</dbReference>
<feature type="disulfide bond" evidence="15">
    <location>
        <begin position="1830"/>
        <end position="1840"/>
    </location>
</feature>
<dbReference type="PROSITE" id="PS50287">
    <property type="entry name" value="SRCR_2"/>
    <property type="match status" value="3"/>
</dbReference>
<dbReference type="SUPFAM" id="SSF56436">
    <property type="entry name" value="C-type lectin-like"/>
    <property type="match status" value="1"/>
</dbReference>
<keyword evidence="8 16" id="KW-0720">Serine protease</keyword>
<dbReference type="GO" id="GO:0016020">
    <property type="term" value="C:membrane"/>
    <property type="evidence" value="ECO:0007669"/>
    <property type="project" value="InterPro"/>
</dbReference>
<dbReference type="InterPro" id="IPR001304">
    <property type="entry name" value="C-type_lectin-like"/>
</dbReference>
<dbReference type="InterPro" id="IPR000001">
    <property type="entry name" value="Kringle"/>
</dbReference>
<dbReference type="Proteomes" id="UP000694920">
    <property type="component" value="Unplaced"/>
</dbReference>
<dbReference type="CDD" id="cd00037">
    <property type="entry name" value="CLECT"/>
    <property type="match status" value="1"/>
</dbReference>
<dbReference type="PROSITE" id="PS50240">
    <property type="entry name" value="TRYPSIN_DOM"/>
    <property type="match status" value="1"/>
</dbReference>
<evidence type="ECO:0000313" key="25">
    <source>
        <dbReference type="Proteomes" id="UP000694920"/>
    </source>
</evidence>
<dbReference type="PROSITE" id="PS50070">
    <property type="entry name" value="KRINGLE_2"/>
    <property type="match status" value="1"/>
</dbReference>
<dbReference type="InterPro" id="IPR003609">
    <property type="entry name" value="Pan_app"/>
</dbReference>
<feature type="compositionally biased region" description="Basic and acidic residues" evidence="17">
    <location>
        <begin position="692"/>
        <end position="702"/>
    </location>
</feature>
<feature type="domain" description="Kringle" evidence="20">
    <location>
        <begin position="1502"/>
        <end position="1583"/>
    </location>
</feature>
<evidence type="ECO:0000256" key="9">
    <source>
        <dbReference type="ARBA" id="ARBA00023157"/>
    </source>
</evidence>
<feature type="disulfide bond" evidence="15">
    <location>
        <begin position="1979"/>
        <end position="1989"/>
    </location>
</feature>
<protein>
    <recommendedName>
        <fullName evidence="12">limulus clotting factor C</fullName>
        <ecNumber evidence="12">3.4.21.84</ecNumber>
    </recommendedName>
</protein>
<dbReference type="EC" id="3.4.21.84" evidence="12"/>
<evidence type="ECO:0000259" key="22">
    <source>
        <dbReference type="PROSITE" id="PS50287"/>
    </source>
</evidence>
<dbReference type="PROSITE" id="PS50948">
    <property type="entry name" value="PAN"/>
    <property type="match status" value="1"/>
</dbReference>
<dbReference type="Pfam" id="PF00089">
    <property type="entry name" value="Trypsin"/>
    <property type="match status" value="1"/>
</dbReference>
<dbReference type="GO" id="GO:0005576">
    <property type="term" value="C:extracellular region"/>
    <property type="evidence" value="ECO:0007669"/>
    <property type="project" value="InterPro"/>
</dbReference>
<dbReference type="SMART" id="SM00130">
    <property type="entry name" value="KR"/>
    <property type="match status" value="1"/>
</dbReference>
<dbReference type="InterPro" id="IPR013806">
    <property type="entry name" value="Kringle-like"/>
</dbReference>
<comment type="catalytic activity">
    <reaction evidence="11">
        <text>Selective cleavage of 103-Arg-|-Ser-104 and 124-Ile-|-Ile-125 bonds in Limulus clotting factor B to form activated factor B. Cleavage of -Pro-Arg-|-Xaa- bonds in synthetic substrates.</text>
        <dbReference type="EC" id="3.4.21.84"/>
    </reaction>
</comment>
<dbReference type="PANTHER" id="PTHR48071">
    <property type="entry name" value="SRCR DOMAIN-CONTAINING PROTEIN"/>
    <property type="match status" value="1"/>
</dbReference>
<feature type="region of interest" description="Disordered" evidence="17">
    <location>
        <begin position="128"/>
        <end position="179"/>
    </location>
</feature>
<feature type="chain" id="PRO_5042497248" description="limulus clotting factor C" evidence="18">
    <location>
        <begin position="25"/>
        <end position="2304"/>
    </location>
</feature>
<keyword evidence="9 15" id="KW-1015">Disulfide bond</keyword>
<dbReference type="Pfam" id="PF00530">
    <property type="entry name" value="SRCR"/>
    <property type="match status" value="3"/>
</dbReference>
<dbReference type="InterPro" id="IPR036055">
    <property type="entry name" value="LDL_receptor-like_sf"/>
</dbReference>
<keyword evidence="10" id="KW-0325">Glycoprotein</keyword>
<dbReference type="PRINTS" id="PR00258">
    <property type="entry name" value="SPERACTRCPTR"/>
</dbReference>
<dbReference type="InterPro" id="IPR033116">
    <property type="entry name" value="TRYPSIN_SER"/>
</dbReference>
<feature type="domain" description="C-type lectin" evidence="19">
    <location>
        <begin position="1348"/>
        <end position="1483"/>
    </location>
</feature>
<feature type="domain" description="SRCR" evidence="22">
    <location>
        <begin position="1910"/>
        <end position="2010"/>
    </location>
</feature>
<dbReference type="GO" id="GO:0006508">
    <property type="term" value="P:proteolysis"/>
    <property type="evidence" value="ECO:0007669"/>
    <property type="project" value="UniProtKB-KW"/>
</dbReference>
<feature type="domain" description="Peptidase S1" evidence="21">
    <location>
        <begin position="2058"/>
        <end position="2298"/>
    </location>
</feature>
<dbReference type="InterPro" id="IPR036508">
    <property type="entry name" value="Chitin-bd_dom_sf"/>
</dbReference>
<evidence type="ECO:0000259" key="24">
    <source>
        <dbReference type="PROSITE" id="PS50948"/>
    </source>
</evidence>
<dbReference type="PROSITE" id="PS50940">
    <property type="entry name" value="CHIT_BIND_II"/>
    <property type="match status" value="3"/>
</dbReference>
<feature type="region of interest" description="Disordered" evidence="17">
    <location>
        <begin position="956"/>
        <end position="978"/>
    </location>
</feature>
<evidence type="ECO:0000256" key="17">
    <source>
        <dbReference type="SAM" id="MobiDB-lite"/>
    </source>
</evidence>
<feature type="domain" description="Chitin-binding type-2" evidence="23">
    <location>
        <begin position="318"/>
        <end position="375"/>
    </location>
</feature>
<evidence type="ECO:0000259" key="19">
    <source>
        <dbReference type="PROSITE" id="PS50041"/>
    </source>
</evidence>
<keyword evidence="4 18" id="KW-0732">Signal</keyword>
<dbReference type="PRINTS" id="PR00018">
    <property type="entry name" value="KRINGLE"/>
</dbReference>
<keyword evidence="7" id="KW-0353">Hemolymph clotting</keyword>
<evidence type="ECO:0000259" key="23">
    <source>
        <dbReference type="PROSITE" id="PS50940"/>
    </source>
</evidence>
<reference evidence="26" key="1">
    <citation type="submission" date="2025-08" db="UniProtKB">
        <authorList>
            <consortium name="RefSeq"/>
        </authorList>
    </citation>
    <scope>IDENTIFICATION</scope>
</reference>
<evidence type="ECO:0000256" key="18">
    <source>
        <dbReference type="SAM" id="SignalP"/>
    </source>
</evidence>
<evidence type="ECO:0000256" key="8">
    <source>
        <dbReference type="ARBA" id="ARBA00022825"/>
    </source>
</evidence>
<dbReference type="CDD" id="cd00112">
    <property type="entry name" value="LDLa"/>
    <property type="match status" value="3"/>
</dbReference>
<feature type="region of interest" description="Disordered" evidence="17">
    <location>
        <begin position="692"/>
        <end position="728"/>
    </location>
</feature>
<feature type="compositionally biased region" description="Basic and acidic residues" evidence="17">
    <location>
        <begin position="128"/>
        <end position="170"/>
    </location>
</feature>
<dbReference type="PROSITE" id="PS00135">
    <property type="entry name" value="TRYPSIN_SER"/>
    <property type="match status" value="1"/>
</dbReference>
<feature type="disulfide bond" evidence="15">
    <location>
        <begin position="1948"/>
        <end position="2009"/>
    </location>
</feature>